<dbReference type="HOGENOM" id="CLU_1167459_0_0_1"/>
<organism evidence="2">
    <name type="scientific">Oryza meridionalis</name>
    <dbReference type="NCBI Taxonomy" id="40149"/>
    <lineage>
        <taxon>Eukaryota</taxon>
        <taxon>Viridiplantae</taxon>
        <taxon>Streptophyta</taxon>
        <taxon>Embryophyta</taxon>
        <taxon>Tracheophyta</taxon>
        <taxon>Spermatophyta</taxon>
        <taxon>Magnoliopsida</taxon>
        <taxon>Liliopsida</taxon>
        <taxon>Poales</taxon>
        <taxon>Poaceae</taxon>
        <taxon>BOP clade</taxon>
        <taxon>Oryzoideae</taxon>
        <taxon>Oryzeae</taxon>
        <taxon>Oryzinae</taxon>
        <taxon>Oryza</taxon>
    </lineage>
</organism>
<evidence type="ECO:0000313" key="2">
    <source>
        <dbReference type="EnsemblPlants" id="OMERI02G16930.2"/>
    </source>
</evidence>
<dbReference type="Gramene" id="OMERI02G16930.2">
    <property type="protein sequence ID" value="OMERI02G16930.2"/>
    <property type="gene ID" value="OMERI02G16930"/>
</dbReference>
<evidence type="ECO:0000313" key="3">
    <source>
        <dbReference type="Proteomes" id="UP000008021"/>
    </source>
</evidence>
<proteinExistence type="predicted"/>
<dbReference type="Proteomes" id="UP000008021">
    <property type="component" value="Chromosome 2"/>
</dbReference>
<accession>A0A0E0CKN6</accession>
<keyword evidence="1" id="KW-1133">Transmembrane helix</keyword>
<reference evidence="2" key="2">
    <citation type="submission" date="2018-05" db="EMBL/GenBank/DDBJ databases">
        <title>OmerRS3 (Oryza meridionalis Reference Sequence Version 3).</title>
        <authorList>
            <person name="Zhang J."/>
            <person name="Kudrna D."/>
            <person name="Lee S."/>
            <person name="Talag J."/>
            <person name="Welchert J."/>
            <person name="Wing R.A."/>
        </authorList>
    </citation>
    <scope>NUCLEOTIDE SEQUENCE [LARGE SCALE GENOMIC DNA]</scope>
    <source>
        <strain evidence="2">cv. OR44</strain>
    </source>
</reference>
<sequence length="238" mass="26761">MVAVVAGAPTTTTTALVGVCARVGRRPPPRLWWLKATGCLSSHRTIRGGLLLSFGTNGQSASSIPSPPNIQLYETLSGVLLPSSSLSLHVSKETMVAESNWLSVFPSHNPWWAAAFLWLYNAFSVFPVYLSSVHNVPYLFLIKDGGIHSEPWQWYCQEFKKHLESPWAGNSSAMEKNCVRRCLLPIDQSSFLVREELRVLPIDFCLCPEFLFFIREELCVLPVDFCFLCLCDCNWLNM</sequence>
<name>A0A0E0CKN6_9ORYZ</name>
<keyword evidence="1" id="KW-0812">Transmembrane</keyword>
<reference evidence="2" key="1">
    <citation type="submission" date="2015-04" db="UniProtKB">
        <authorList>
            <consortium name="EnsemblPlants"/>
        </authorList>
    </citation>
    <scope>IDENTIFICATION</scope>
</reference>
<feature type="transmembrane region" description="Helical" evidence="1">
    <location>
        <begin position="111"/>
        <end position="130"/>
    </location>
</feature>
<keyword evidence="3" id="KW-1185">Reference proteome</keyword>
<protein>
    <submittedName>
        <fullName evidence="2">Uncharacterized protein</fullName>
    </submittedName>
</protein>
<dbReference type="AlphaFoldDB" id="A0A0E0CKN6"/>
<keyword evidence="1" id="KW-0472">Membrane</keyword>
<evidence type="ECO:0000256" key="1">
    <source>
        <dbReference type="SAM" id="Phobius"/>
    </source>
</evidence>
<dbReference type="EnsemblPlants" id="OMERI02G16930.2">
    <property type="protein sequence ID" value="OMERI02G16930.2"/>
    <property type="gene ID" value="OMERI02G16930"/>
</dbReference>